<dbReference type="Gene3D" id="3.30.70.360">
    <property type="match status" value="1"/>
</dbReference>
<dbReference type="InterPro" id="IPR011650">
    <property type="entry name" value="Peptidase_M20_dimer"/>
</dbReference>
<dbReference type="NCBIfam" id="NF006596">
    <property type="entry name" value="PRK09133.1"/>
    <property type="match status" value="1"/>
</dbReference>
<dbReference type="SUPFAM" id="SSF55031">
    <property type="entry name" value="Bacterial exopeptidase dimerisation domain"/>
    <property type="match status" value="1"/>
</dbReference>
<evidence type="ECO:0000259" key="6">
    <source>
        <dbReference type="Pfam" id="PF07687"/>
    </source>
</evidence>
<evidence type="ECO:0000256" key="1">
    <source>
        <dbReference type="ARBA" id="ARBA00006247"/>
    </source>
</evidence>
<keyword evidence="5" id="KW-0862">Zinc</keyword>
<keyword evidence="3" id="KW-0479">Metal-binding</keyword>
<evidence type="ECO:0000313" key="7">
    <source>
        <dbReference type="EMBL" id="GFE81591.1"/>
    </source>
</evidence>
<dbReference type="Pfam" id="PF07687">
    <property type="entry name" value="M20_dimer"/>
    <property type="match status" value="1"/>
</dbReference>
<feature type="domain" description="Peptidase M20 dimerisation" evidence="6">
    <location>
        <begin position="233"/>
        <end position="378"/>
    </location>
</feature>
<dbReference type="InterPro" id="IPR002933">
    <property type="entry name" value="Peptidase_M20"/>
</dbReference>
<comment type="caution">
    <text evidence="7">The sequence shown here is derived from an EMBL/GenBank/DDBJ whole genome shotgun (WGS) entry which is preliminary data.</text>
</comment>
<dbReference type="Proteomes" id="UP000445000">
    <property type="component" value="Unassembled WGS sequence"/>
</dbReference>
<dbReference type="PANTHER" id="PTHR45962">
    <property type="entry name" value="N-FATTY-ACYL-AMINO ACID SYNTHASE/HYDROLASE PM20D1"/>
    <property type="match status" value="1"/>
</dbReference>
<evidence type="ECO:0000256" key="5">
    <source>
        <dbReference type="ARBA" id="ARBA00022833"/>
    </source>
</evidence>
<dbReference type="GO" id="GO:0046872">
    <property type="term" value="F:metal ion binding"/>
    <property type="evidence" value="ECO:0007669"/>
    <property type="project" value="UniProtKB-KW"/>
</dbReference>
<keyword evidence="2" id="KW-0645">Protease</keyword>
<keyword evidence="8" id="KW-1185">Reference proteome</keyword>
<reference evidence="8" key="1">
    <citation type="submission" date="2020-01" db="EMBL/GenBank/DDBJ databases">
        <title>'Steroidobacter agaridevorans' sp. nov., agar-degrading bacteria isolated from rhizosphere soils.</title>
        <authorList>
            <person name="Ikenaga M."/>
            <person name="Kataoka M."/>
            <person name="Murouchi A."/>
            <person name="Katsuragi S."/>
            <person name="Sakai M."/>
        </authorList>
    </citation>
    <scope>NUCLEOTIDE SEQUENCE [LARGE SCALE GENOMIC DNA]</scope>
    <source>
        <strain evidence="8">YU21-B</strain>
    </source>
</reference>
<accession>A0A829YFN0</accession>
<sequence>MAMAFRMRFEVKSSSLLKNYVSALIGCAAMSVAVGAAASGSKPAVDKALHDQALEILQKSISFRTVDGAGQVPAYAEYLKSVLVEAGYAPGDIEIEPVANTATFVARYKGTDSKKKPLLVIGHMDVVEAKREDWKRDPFTPVLESGYVFGRGSADNKFDVSMITATLANLKRQGWKPKRDVILAFSGDEETAMVSTRKLAEQFKDAELALNGDAGGGLLSEAGQPVVYGLQAGEKTYADFKLTVTNPGGHSSRPSKVNAINQLAAALDRIGKYQFPVMRNELTTAYFTASLPKLSGPTADAVKRYLANPEDAQAIATLSDDPSYVGQLRTTCVSTMIEGGHATNALPQKAVANINCRIFPGTPIAEVQKTLGQVAADPEVKITQVVTGSVPADASPLRKDVMAAVTKAVHANYPGLSIVPSMSAGATDSMHFRANGVPSYGVSGLFMKDSDEFSHGLDERVPVSSIDGALAHWNSVLKDLAR</sequence>
<gene>
    <name evidence="7" type="ORF">GCM10011487_35910</name>
</gene>
<dbReference type="PROSITE" id="PS00758">
    <property type="entry name" value="ARGE_DAPE_CPG2_1"/>
    <property type="match status" value="1"/>
</dbReference>
<dbReference type="Pfam" id="PF01546">
    <property type="entry name" value="Peptidase_M20"/>
    <property type="match status" value="1"/>
</dbReference>
<comment type="similarity">
    <text evidence="1">Belongs to the peptidase M20A family.</text>
</comment>
<evidence type="ECO:0000256" key="2">
    <source>
        <dbReference type="ARBA" id="ARBA00022670"/>
    </source>
</evidence>
<name>A0A829YFN0_9GAMM</name>
<dbReference type="AlphaFoldDB" id="A0A829YFN0"/>
<dbReference type="SUPFAM" id="SSF53187">
    <property type="entry name" value="Zn-dependent exopeptidases"/>
    <property type="match status" value="1"/>
</dbReference>
<dbReference type="Gene3D" id="3.40.630.10">
    <property type="entry name" value="Zn peptidases"/>
    <property type="match status" value="1"/>
</dbReference>
<evidence type="ECO:0000256" key="3">
    <source>
        <dbReference type="ARBA" id="ARBA00022723"/>
    </source>
</evidence>
<dbReference type="GO" id="GO:0006508">
    <property type="term" value="P:proteolysis"/>
    <property type="evidence" value="ECO:0007669"/>
    <property type="project" value="UniProtKB-KW"/>
</dbReference>
<organism evidence="7 8">
    <name type="scientific">Steroidobacter agaridevorans</name>
    <dbReference type="NCBI Taxonomy" id="2695856"/>
    <lineage>
        <taxon>Bacteria</taxon>
        <taxon>Pseudomonadati</taxon>
        <taxon>Pseudomonadota</taxon>
        <taxon>Gammaproteobacteria</taxon>
        <taxon>Steroidobacterales</taxon>
        <taxon>Steroidobacteraceae</taxon>
        <taxon>Steroidobacter</taxon>
    </lineage>
</organism>
<dbReference type="InterPro" id="IPR036264">
    <property type="entry name" value="Bact_exopeptidase_dim_dom"/>
</dbReference>
<dbReference type="Gene3D" id="1.10.150.900">
    <property type="match status" value="1"/>
</dbReference>
<evidence type="ECO:0000313" key="8">
    <source>
        <dbReference type="Proteomes" id="UP000445000"/>
    </source>
</evidence>
<dbReference type="InterPro" id="IPR047177">
    <property type="entry name" value="Pept_M20A"/>
</dbReference>
<dbReference type="InterPro" id="IPR001261">
    <property type="entry name" value="ArgE/DapE_CS"/>
</dbReference>
<dbReference type="GO" id="GO:0008233">
    <property type="term" value="F:peptidase activity"/>
    <property type="evidence" value="ECO:0007669"/>
    <property type="project" value="UniProtKB-KW"/>
</dbReference>
<protein>
    <submittedName>
        <fullName evidence="7">Peptidase M20</fullName>
    </submittedName>
</protein>
<keyword evidence="4" id="KW-0378">Hydrolase</keyword>
<evidence type="ECO:0000256" key="4">
    <source>
        <dbReference type="ARBA" id="ARBA00022801"/>
    </source>
</evidence>
<proteinExistence type="inferred from homology"/>
<dbReference type="PANTHER" id="PTHR45962:SF1">
    <property type="entry name" value="N-FATTY-ACYL-AMINO ACID SYNTHASE_HYDROLASE PM20D1"/>
    <property type="match status" value="1"/>
</dbReference>
<dbReference type="EMBL" id="BLJN01000003">
    <property type="protein sequence ID" value="GFE81591.1"/>
    <property type="molecule type" value="Genomic_DNA"/>
</dbReference>